<dbReference type="PROSITE" id="PS00383">
    <property type="entry name" value="TYR_PHOSPHATASE_1"/>
    <property type="match status" value="1"/>
</dbReference>
<name>A0A221KLE6_KLEPN</name>
<dbReference type="AlphaFoldDB" id="A0A221KLE6"/>
<sequence>MPNENKLWERPTKNVIFISQSEAERLEPVAGAAMISITDPDKSPATLGPWELLYRDSFYDGGYSESTIHTMKAAFRMNYASYIDSSQAERLSTFLDGLAGSGIDQIFVHCYYGESRSGAIALYLQNKHGFTPNKPITKPNRTVYELLCNPAKFEPLIQSYETQDIEEDPPLHLKIWDLLLVAVGLRR</sequence>
<dbReference type="InterPro" id="IPR029021">
    <property type="entry name" value="Prot-tyrosine_phosphatase-like"/>
</dbReference>
<dbReference type="RefSeq" id="WP_001132404.1">
    <property type="nucleotide sequence ID" value="NZ_CP034084.1"/>
</dbReference>
<keyword evidence="1" id="KW-0614">Plasmid</keyword>
<evidence type="ECO:0008006" key="2">
    <source>
        <dbReference type="Google" id="ProtNLM"/>
    </source>
</evidence>
<protein>
    <recommendedName>
        <fullName evidence="2">Dual specificity protein phosphatase family protein</fullName>
    </recommendedName>
</protein>
<evidence type="ECO:0000313" key="1">
    <source>
        <dbReference type="EMBL" id="ASM79875.1"/>
    </source>
</evidence>
<dbReference type="EMBL" id="KY882285">
    <property type="protein sequence ID" value="ASM79875.1"/>
    <property type="molecule type" value="Genomic_DNA"/>
</dbReference>
<reference evidence="1" key="1">
    <citation type="journal article" date="2017" name="Front. Microbiol.">
        <title>A novel IncA/C1 group conjugative plasmid, encoding VIM-1 metallo-beta-lactamase, mediates the acquisition of carbapenem resistance in ST104 Klebsiella pneumoniae isolates from neonates in the intensive care unit of Monaldi Hospital in Naples.</title>
        <authorList>
            <person name="Esposito E.P."/>
            <person name="Gaiarsa S."/>
            <person name="Del Franco M."/>
            <person name="Crivaro V."/>
            <person name="Bernardo M."/>
            <person name="Cuccurullo S."/>
            <person name="Pennino F."/>
            <person name="Triassi M."/>
            <person name="Marone P."/>
            <person name="Sassera D."/>
            <person name="Zarrilli R."/>
        </authorList>
    </citation>
    <scope>NUCLEOTIDE SEQUENCE</scope>
    <source>
        <strain evidence="1">KP4898</strain>
        <plasmid evidence="1">pIncAC-KP4898</plasmid>
    </source>
</reference>
<proteinExistence type="predicted"/>
<organism evidence="1">
    <name type="scientific">Klebsiella pneumoniae subsp. pneumoniae</name>
    <dbReference type="NCBI Taxonomy" id="72407"/>
    <lineage>
        <taxon>Bacteria</taxon>
        <taxon>Pseudomonadati</taxon>
        <taxon>Pseudomonadota</taxon>
        <taxon>Gammaproteobacteria</taxon>
        <taxon>Enterobacterales</taxon>
        <taxon>Enterobacteriaceae</taxon>
        <taxon>Klebsiella/Raoultella group</taxon>
        <taxon>Klebsiella</taxon>
        <taxon>Klebsiella pneumoniae complex</taxon>
    </lineage>
</organism>
<dbReference type="SUPFAM" id="SSF52799">
    <property type="entry name" value="(Phosphotyrosine protein) phosphatases II"/>
    <property type="match status" value="1"/>
</dbReference>
<accession>A0A221KLE6</accession>
<reference evidence="1" key="2">
    <citation type="submission" date="2017-04" db="EMBL/GenBank/DDBJ databases">
        <authorList>
            <person name="Afonso C.L."/>
            <person name="Miller P.J."/>
            <person name="Scott M.A."/>
            <person name="Spackman E."/>
            <person name="Goraichik I."/>
            <person name="Dimitrov K.M."/>
            <person name="Suarez D.L."/>
            <person name="Swayne D.E."/>
        </authorList>
    </citation>
    <scope>NUCLEOTIDE SEQUENCE</scope>
    <source>
        <strain evidence="1">KP4898</strain>
        <plasmid evidence="1">pIncAC-KP4898</plasmid>
    </source>
</reference>
<dbReference type="InterPro" id="IPR016130">
    <property type="entry name" value="Tyr_Pase_AS"/>
</dbReference>
<geneLocation type="plasmid" evidence="1">
    <name>pIncAC-KP4898</name>
</geneLocation>